<reference evidence="2" key="1">
    <citation type="journal article" date="2019" name="Int. J. Syst. Evol. Microbiol.">
        <title>The Global Catalogue of Microorganisms (GCM) 10K type strain sequencing project: providing services to taxonomists for standard genome sequencing and annotation.</title>
        <authorList>
            <consortium name="The Broad Institute Genomics Platform"/>
            <consortium name="The Broad Institute Genome Sequencing Center for Infectious Disease"/>
            <person name="Wu L."/>
            <person name="Ma J."/>
        </authorList>
    </citation>
    <scope>NUCLEOTIDE SEQUENCE [LARGE SCALE GENOMIC DNA]</scope>
    <source>
        <strain evidence="2">CGMCC 4.1415</strain>
    </source>
</reference>
<protein>
    <submittedName>
        <fullName evidence="1">Uncharacterized protein</fullName>
    </submittedName>
</protein>
<dbReference type="RefSeq" id="WP_378229742.1">
    <property type="nucleotide sequence ID" value="NZ_JBHSLL010000038.1"/>
</dbReference>
<keyword evidence="2" id="KW-1185">Reference proteome</keyword>
<organism evidence="1 2">
    <name type="scientific">Aquamicrobium segne</name>
    <dbReference type="NCBI Taxonomy" id="469547"/>
    <lineage>
        <taxon>Bacteria</taxon>
        <taxon>Pseudomonadati</taxon>
        <taxon>Pseudomonadota</taxon>
        <taxon>Alphaproteobacteria</taxon>
        <taxon>Hyphomicrobiales</taxon>
        <taxon>Phyllobacteriaceae</taxon>
        <taxon>Aquamicrobium</taxon>
    </lineage>
</organism>
<evidence type="ECO:0000313" key="2">
    <source>
        <dbReference type="Proteomes" id="UP001596016"/>
    </source>
</evidence>
<dbReference type="EMBL" id="JBHSLL010000038">
    <property type="protein sequence ID" value="MFC5386597.1"/>
    <property type="molecule type" value="Genomic_DNA"/>
</dbReference>
<proteinExistence type="predicted"/>
<evidence type="ECO:0000313" key="1">
    <source>
        <dbReference type="EMBL" id="MFC5386597.1"/>
    </source>
</evidence>
<sequence>MIPNEKRLDNAFDSATSALNAMLYIMDHIDVDNHEWAIAMCGLRLAHETIQSAVTELDILTQNMAFDDAELADLRVRMANSNNSDCLDLTDPG</sequence>
<accession>A0ABW0GYN0</accession>
<gene>
    <name evidence="1" type="ORF">ACFPLB_11555</name>
</gene>
<comment type="caution">
    <text evidence="1">The sequence shown here is derived from an EMBL/GenBank/DDBJ whole genome shotgun (WGS) entry which is preliminary data.</text>
</comment>
<dbReference type="Proteomes" id="UP001596016">
    <property type="component" value="Unassembled WGS sequence"/>
</dbReference>
<name>A0ABW0GYN0_9HYPH</name>